<dbReference type="EMBL" id="LR797410">
    <property type="protein sequence ID" value="CAB4214037.1"/>
    <property type="molecule type" value="Genomic_DNA"/>
</dbReference>
<protein>
    <submittedName>
        <fullName evidence="3">Uncharacterized protein</fullName>
    </submittedName>
</protein>
<dbReference type="EMBL" id="LR797313">
    <property type="protein sequence ID" value="CAB4202671.1"/>
    <property type="molecule type" value="Genomic_DNA"/>
</dbReference>
<evidence type="ECO:0000313" key="4">
    <source>
        <dbReference type="EMBL" id="CAB5228650.1"/>
    </source>
</evidence>
<gene>
    <name evidence="1" type="ORF">UFOVP1013_11</name>
    <name evidence="2" type="ORF">UFOVP1364_28</name>
    <name evidence="3" type="ORF">UFOVP1462_11</name>
    <name evidence="4" type="ORF">UFOVP1550_20</name>
</gene>
<accession>A0A6J5SHL8</accession>
<proteinExistence type="predicted"/>
<evidence type="ECO:0000313" key="3">
    <source>
        <dbReference type="EMBL" id="CAB4214037.1"/>
    </source>
</evidence>
<sequence length="146" mass="14982">MEAFASPAAASTGPKPADLQGQLCIFKPIEYRSSIETVNGPADAISCDLINLDTNTEHSDVLFFNIAIRNALRPLIGQRVLGRIQQGVAKPGKTAPWIIADASADAASIAKASSYAPGGATTAPTSPSTVPPEVAALLAQLAAKTV</sequence>
<reference evidence="3" key="1">
    <citation type="submission" date="2020-05" db="EMBL/GenBank/DDBJ databases">
        <authorList>
            <person name="Chiriac C."/>
            <person name="Salcher M."/>
            <person name="Ghai R."/>
            <person name="Kavagutti S V."/>
        </authorList>
    </citation>
    <scope>NUCLEOTIDE SEQUENCE</scope>
</reference>
<name>A0A6J5SHL8_9CAUD</name>
<dbReference type="EMBL" id="LR798392">
    <property type="protein sequence ID" value="CAB5228650.1"/>
    <property type="molecule type" value="Genomic_DNA"/>
</dbReference>
<evidence type="ECO:0000313" key="1">
    <source>
        <dbReference type="EMBL" id="CAB4177909.1"/>
    </source>
</evidence>
<organism evidence="3">
    <name type="scientific">uncultured Caudovirales phage</name>
    <dbReference type="NCBI Taxonomy" id="2100421"/>
    <lineage>
        <taxon>Viruses</taxon>
        <taxon>Duplodnaviria</taxon>
        <taxon>Heunggongvirae</taxon>
        <taxon>Uroviricota</taxon>
        <taxon>Caudoviricetes</taxon>
        <taxon>Peduoviridae</taxon>
        <taxon>Maltschvirus</taxon>
        <taxon>Maltschvirus maltsch</taxon>
    </lineage>
</organism>
<dbReference type="EMBL" id="LR796960">
    <property type="protein sequence ID" value="CAB4177909.1"/>
    <property type="molecule type" value="Genomic_DNA"/>
</dbReference>
<evidence type="ECO:0000313" key="2">
    <source>
        <dbReference type="EMBL" id="CAB4202671.1"/>
    </source>
</evidence>